<sequence length="167" mass="18320">MEPQKRVKQMLNARVILPCAAAFIALVLIVLICIFASNANRMQNEYALARDSIGEDLYTSLYMFARSYDGVTLAGADVEGSILPSMRNYYLAATTLDDAIVNAYGQRYQLLDANMRASVTAAFEAFDDAFAQGRSTSDAVSSMSACVQNIEQLLSTRYDANTRLMPA</sequence>
<accession>A0A9D0ZLZ0</accession>
<feature type="transmembrane region" description="Helical" evidence="1">
    <location>
        <begin position="15"/>
        <end position="36"/>
    </location>
</feature>
<evidence type="ECO:0000256" key="1">
    <source>
        <dbReference type="SAM" id="Phobius"/>
    </source>
</evidence>
<keyword evidence="1" id="KW-1133">Transmembrane helix</keyword>
<reference evidence="2" key="2">
    <citation type="journal article" date="2021" name="PeerJ">
        <title>Extensive microbial diversity within the chicken gut microbiome revealed by metagenomics and culture.</title>
        <authorList>
            <person name="Gilroy R."/>
            <person name="Ravi A."/>
            <person name="Getino M."/>
            <person name="Pursley I."/>
            <person name="Horton D.L."/>
            <person name="Alikhan N.F."/>
            <person name="Baker D."/>
            <person name="Gharbi K."/>
            <person name="Hall N."/>
            <person name="Watson M."/>
            <person name="Adriaenssens E.M."/>
            <person name="Foster-Nyarko E."/>
            <person name="Jarju S."/>
            <person name="Secka A."/>
            <person name="Antonio M."/>
            <person name="Oren A."/>
            <person name="Chaudhuri R.R."/>
            <person name="La Ragione R."/>
            <person name="Hildebrand F."/>
            <person name="Pallen M.J."/>
        </authorList>
    </citation>
    <scope>NUCLEOTIDE SEQUENCE</scope>
    <source>
        <strain evidence="2">ChiSjej6B24-2974</strain>
    </source>
</reference>
<evidence type="ECO:0000313" key="3">
    <source>
        <dbReference type="Proteomes" id="UP000824260"/>
    </source>
</evidence>
<reference evidence="2" key="1">
    <citation type="submission" date="2020-10" db="EMBL/GenBank/DDBJ databases">
        <authorList>
            <person name="Gilroy R."/>
        </authorList>
    </citation>
    <scope>NUCLEOTIDE SEQUENCE</scope>
    <source>
        <strain evidence="2">ChiSjej6B24-2974</strain>
    </source>
</reference>
<dbReference type="Proteomes" id="UP000824260">
    <property type="component" value="Unassembled WGS sequence"/>
</dbReference>
<organism evidence="2 3">
    <name type="scientific">Candidatus Pullichristensenella stercorigallinarum</name>
    <dbReference type="NCBI Taxonomy" id="2840909"/>
    <lineage>
        <taxon>Bacteria</taxon>
        <taxon>Bacillati</taxon>
        <taxon>Bacillota</taxon>
        <taxon>Clostridia</taxon>
        <taxon>Candidatus Pullichristensenella</taxon>
    </lineage>
</organism>
<evidence type="ECO:0000313" key="2">
    <source>
        <dbReference type="EMBL" id="HIQ81764.1"/>
    </source>
</evidence>
<protein>
    <submittedName>
        <fullName evidence="2">Uncharacterized protein</fullName>
    </submittedName>
</protein>
<gene>
    <name evidence="2" type="ORF">IAA52_01540</name>
</gene>
<name>A0A9D0ZLZ0_9FIRM</name>
<keyword evidence="1" id="KW-0472">Membrane</keyword>
<dbReference type="AlphaFoldDB" id="A0A9D0ZLZ0"/>
<comment type="caution">
    <text evidence="2">The sequence shown here is derived from an EMBL/GenBank/DDBJ whole genome shotgun (WGS) entry which is preliminary data.</text>
</comment>
<proteinExistence type="predicted"/>
<dbReference type="EMBL" id="DVFZ01000015">
    <property type="protein sequence ID" value="HIQ81764.1"/>
    <property type="molecule type" value="Genomic_DNA"/>
</dbReference>
<keyword evidence="1" id="KW-0812">Transmembrane</keyword>